<feature type="region of interest" description="Disordered" evidence="1">
    <location>
        <begin position="73"/>
        <end position="100"/>
    </location>
</feature>
<reference evidence="3" key="1">
    <citation type="submission" date="2022-11" db="UniProtKB">
        <authorList>
            <consortium name="WormBaseParasite"/>
        </authorList>
    </citation>
    <scope>IDENTIFICATION</scope>
</reference>
<proteinExistence type="predicted"/>
<dbReference type="WBParaSite" id="nRc.2.0.1.t25896-RA">
    <property type="protein sequence ID" value="nRc.2.0.1.t25896-RA"/>
    <property type="gene ID" value="nRc.2.0.1.g25896"/>
</dbReference>
<organism evidence="2 3">
    <name type="scientific">Romanomermis culicivorax</name>
    <name type="common">Nematode worm</name>
    <dbReference type="NCBI Taxonomy" id="13658"/>
    <lineage>
        <taxon>Eukaryota</taxon>
        <taxon>Metazoa</taxon>
        <taxon>Ecdysozoa</taxon>
        <taxon>Nematoda</taxon>
        <taxon>Enoplea</taxon>
        <taxon>Dorylaimia</taxon>
        <taxon>Mermithida</taxon>
        <taxon>Mermithoidea</taxon>
        <taxon>Mermithidae</taxon>
        <taxon>Romanomermis</taxon>
    </lineage>
</organism>
<evidence type="ECO:0000256" key="1">
    <source>
        <dbReference type="SAM" id="MobiDB-lite"/>
    </source>
</evidence>
<protein>
    <submittedName>
        <fullName evidence="3">Uncharacterized protein</fullName>
    </submittedName>
</protein>
<evidence type="ECO:0000313" key="3">
    <source>
        <dbReference type="WBParaSite" id="nRc.2.0.1.t25896-RA"/>
    </source>
</evidence>
<dbReference type="AlphaFoldDB" id="A0A915JII0"/>
<accession>A0A915JII0</accession>
<name>A0A915JII0_ROMCU</name>
<keyword evidence="2" id="KW-1185">Reference proteome</keyword>
<dbReference type="Proteomes" id="UP000887565">
    <property type="component" value="Unplaced"/>
</dbReference>
<evidence type="ECO:0000313" key="2">
    <source>
        <dbReference type="Proteomes" id="UP000887565"/>
    </source>
</evidence>
<sequence length="420" mass="44878">MYIQDEPWNPNPACDSSITALPTNTTLVTVLDCTLSFPAIALHPKTLKSFKIRPHCSCTQGYKKDYYTLPKNMPKASHMPPDFTPLPSQSSSPKAPTAAHRPLSFDQMLLPRPPNIVQSTAVPMISLPLHNPPLSTFSTPALDGSAQPQAPLISATAATANSQTPPSLNQNSLIATIICPNTPAVSQIPPPNTAAQGSTDQIMAKTDSSESFISIDPPQAPAATCVLTNNHRSSLAIANTNEVHNFRIEAGDALDQLSTAAACITNNVPTVQTIDQIIGPISDQFQAQQLHVQRKIQEQTKATNASFTALAEQMQQLISTTAAATNTHNPPTPRPLRVSSQFHSEERFSPCWCNSGAHLTVPGILPAVPPRTIEVDVDVNAITHAMTKKIISQPTLSNSMPLTADYAPPPAEAITTASHD</sequence>